<organism evidence="2 3">
    <name type="scientific">Puccinia coronata f. sp. avenae</name>
    <dbReference type="NCBI Taxonomy" id="200324"/>
    <lineage>
        <taxon>Eukaryota</taxon>
        <taxon>Fungi</taxon>
        <taxon>Dikarya</taxon>
        <taxon>Basidiomycota</taxon>
        <taxon>Pucciniomycotina</taxon>
        <taxon>Pucciniomycetes</taxon>
        <taxon>Pucciniales</taxon>
        <taxon>Pucciniaceae</taxon>
        <taxon>Puccinia</taxon>
    </lineage>
</organism>
<dbReference type="EMBL" id="PGCI01000698">
    <property type="protein sequence ID" value="PLW20462.1"/>
    <property type="molecule type" value="Genomic_DNA"/>
</dbReference>
<sequence length="357" mass="39678">MKNTNTPQLTRKTNDSLARKLHELIPSTNQPSKKRSVAALKFDLLQPIKPHAPASPTSHNHPLHTTPLKLARKNPLPPVHRTPIHVNFSSFNLSKLSENQKEKAAKVDKCNELPLNFRLAELRPKTPQSEVPASRSSPKCPAIPLANMPRLIVSPKTVKPVKTYPIASPLKQLCVPKSAPPAPPRRTCDLSKIGLEVMRASKPPGPARMMRPLASPHTLPPIALPKPPSPMVSPSKKRKRIEGPSVSRARRLIEMDQSSLRMWQSDLEAGALREGKTRKFHILKVVKDKGSQIAHCVEISNNTPPCNDPTPVDPSGSQIWRIFLHGPDCTPYPRIKIFAPWSELEPNMIICNKFIPI</sequence>
<accession>A0A2N5T4N9</accession>
<dbReference type="AlphaFoldDB" id="A0A2N5T4N9"/>
<reference evidence="2 3" key="1">
    <citation type="submission" date="2017-11" db="EMBL/GenBank/DDBJ databases">
        <title>De novo assembly and phasing of dikaryotic genomes from two isolates of Puccinia coronata f. sp. avenae, the causal agent of oat crown rust.</title>
        <authorList>
            <person name="Miller M.E."/>
            <person name="Zhang Y."/>
            <person name="Omidvar V."/>
            <person name="Sperschneider J."/>
            <person name="Schwessinger B."/>
            <person name="Raley C."/>
            <person name="Palmer J.M."/>
            <person name="Garnica D."/>
            <person name="Upadhyaya N."/>
            <person name="Rathjen J."/>
            <person name="Taylor J.M."/>
            <person name="Park R.F."/>
            <person name="Dodds P.N."/>
            <person name="Hirsch C.D."/>
            <person name="Kianian S.F."/>
            <person name="Figueroa M."/>
        </authorList>
    </citation>
    <scope>NUCLEOTIDE SEQUENCE [LARGE SCALE GENOMIC DNA]</scope>
    <source>
        <strain evidence="2">12SD80</strain>
    </source>
</reference>
<gene>
    <name evidence="2" type="ORF">PCASD_16677</name>
</gene>
<name>A0A2N5T4N9_9BASI</name>
<comment type="caution">
    <text evidence="2">The sequence shown here is derived from an EMBL/GenBank/DDBJ whole genome shotgun (WGS) entry which is preliminary data.</text>
</comment>
<feature type="compositionally biased region" description="Pro residues" evidence="1">
    <location>
        <begin position="218"/>
        <end position="231"/>
    </location>
</feature>
<feature type="region of interest" description="Disordered" evidence="1">
    <location>
        <begin position="218"/>
        <end position="245"/>
    </location>
</feature>
<dbReference type="Proteomes" id="UP000235392">
    <property type="component" value="Unassembled WGS sequence"/>
</dbReference>
<proteinExistence type="predicted"/>
<evidence type="ECO:0000313" key="2">
    <source>
        <dbReference type="EMBL" id="PLW20462.1"/>
    </source>
</evidence>
<evidence type="ECO:0000313" key="3">
    <source>
        <dbReference type="Proteomes" id="UP000235392"/>
    </source>
</evidence>
<protein>
    <submittedName>
        <fullName evidence="2">Uncharacterized protein</fullName>
    </submittedName>
</protein>
<evidence type="ECO:0000256" key="1">
    <source>
        <dbReference type="SAM" id="MobiDB-lite"/>
    </source>
</evidence>